<dbReference type="EMBL" id="GIBP01005572">
    <property type="protein sequence ID" value="NDV34541.1"/>
    <property type="molecule type" value="Transcribed_RNA"/>
</dbReference>
<dbReference type="GO" id="GO:0004674">
    <property type="term" value="F:protein serine/threonine kinase activity"/>
    <property type="evidence" value="ECO:0007669"/>
    <property type="project" value="TreeGrafter"/>
</dbReference>
<dbReference type="AlphaFoldDB" id="A0A6B2LCI3"/>
<organism evidence="5">
    <name type="scientific">Arcella intermedia</name>
    <dbReference type="NCBI Taxonomy" id="1963864"/>
    <lineage>
        <taxon>Eukaryota</taxon>
        <taxon>Amoebozoa</taxon>
        <taxon>Tubulinea</taxon>
        <taxon>Elardia</taxon>
        <taxon>Arcellinida</taxon>
        <taxon>Sphaerothecina</taxon>
        <taxon>Arcellidae</taxon>
        <taxon>Arcella</taxon>
    </lineage>
</organism>
<dbReference type="InterPro" id="IPR001245">
    <property type="entry name" value="Ser-Thr/Tyr_kinase_cat_dom"/>
</dbReference>
<proteinExistence type="predicted"/>
<dbReference type="InterPro" id="IPR000719">
    <property type="entry name" value="Prot_kinase_dom"/>
</dbReference>
<dbReference type="SMART" id="SM00220">
    <property type="entry name" value="S_TKc"/>
    <property type="match status" value="1"/>
</dbReference>
<keyword evidence="2" id="KW-0418">Kinase</keyword>
<evidence type="ECO:0000256" key="2">
    <source>
        <dbReference type="ARBA" id="ARBA00022777"/>
    </source>
</evidence>
<dbReference type="Gene3D" id="1.10.510.10">
    <property type="entry name" value="Transferase(Phosphotransferase) domain 1"/>
    <property type="match status" value="1"/>
</dbReference>
<evidence type="ECO:0000256" key="1">
    <source>
        <dbReference type="ARBA" id="ARBA00022741"/>
    </source>
</evidence>
<sequence>MSETQMLKALRHPNILQFLGFIADNDVYGIVTEFMDRGSLYQNLKDIRYKVKEEFSMEVKDKILLDICKGMSYLHNRKPKVLHRDLKSLNVLLTCDMRAKLADMGLSRIFEPFERRNRAMSLVGTPHWTAPEVLNREEYNEKADVWSFGIIVWEMVTYSKPYDGKPKNEVVVIVKRLQHLEMPAGAAPLYKRMMTMCWKEDPTERPTFDQLRDLFERSSVDLDLFDPNLNSGMQDG</sequence>
<accession>A0A6B2LCI3</accession>
<dbReference type="PRINTS" id="PR00109">
    <property type="entry name" value="TYRKINASE"/>
</dbReference>
<evidence type="ECO:0000313" key="5">
    <source>
        <dbReference type="EMBL" id="NDV34541.1"/>
    </source>
</evidence>
<dbReference type="Pfam" id="PF07714">
    <property type="entry name" value="PK_Tyr_Ser-Thr"/>
    <property type="match status" value="1"/>
</dbReference>
<dbReference type="PIRSF" id="PIRSF000654">
    <property type="entry name" value="Integrin-linked_kinase"/>
    <property type="match status" value="1"/>
</dbReference>
<evidence type="ECO:0000256" key="3">
    <source>
        <dbReference type="ARBA" id="ARBA00022840"/>
    </source>
</evidence>
<feature type="domain" description="Protein kinase" evidence="4">
    <location>
        <begin position="1"/>
        <end position="215"/>
    </location>
</feature>
<dbReference type="PROSITE" id="PS50011">
    <property type="entry name" value="PROTEIN_KINASE_DOM"/>
    <property type="match status" value="1"/>
</dbReference>
<dbReference type="PANTHER" id="PTHR44329:SF298">
    <property type="entry name" value="MIXED LINEAGE KINASE DOMAIN-LIKE PROTEIN"/>
    <property type="match status" value="1"/>
</dbReference>
<keyword evidence="3" id="KW-0067">ATP-binding</keyword>
<keyword evidence="1" id="KW-0547">Nucleotide-binding</keyword>
<protein>
    <recommendedName>
        <fullName evidence="4">Protein kinase domain-containing protein</fullName>
    </recommendedName>
</protein>
<dbReference type="InterPro" id="IPR008271">
    <property type="entry name" value="Ser/Thr_kinase_AS"/>
</dbReference>
<dbReference type="SUPFAM" id="SSF56112">
    <property type="entry name" value="Protein kinase-like (PK-like)"/>
    <property type="match status" value="1"/>
</dbReference>
<dbReference type="PANTHER" id="PTHR44329">
    <property type="entry name" value="SERINE/THREONINE-PROTEIN KINASE TNNI3K-RELATED"/>
    <property type="match status" value="1"/>
</dbReference>
<dbReference type="InterPro" id="IPR051681">
    <property type="entry name" value="Ser/Thr_Kinases-Pseudokinases"/>
</dbReference>
<dbReference type="PROSITE" id="PS00108">
    <property type="entry name" value="PROTEIN_KINASE_ST"/>
    <property type="match status" value="1"/>
</dbReference>
<name>A0A6B2LCI3_9EUKA</name>
<dbReference type="GO" id="GO:0005524">
    <property type="term" value="F:ATP binding"/>
    <property type="evidence" value="ECO:0007669"/>
    <property type="project" value="UniProtKB-KW"/>
</dbReference>
<keyword evidence="2" id="KW-0808">Transferase</keyword>
<evidence type="ECO:0000259" key="4">
    <source>
        <dbReference type="PROSITE" id="PS50011"/>
    </source>
</evidence>
<reference evidence="5" key="1">
    <citation type="journal article" date="2020" name="J. Eukaryot. Microbiol.">
        <title>De novo Sequencing, Assembly and Annotation of the Transcriptome for the Free-Living Testate Amoeba Arcella intermedia.</title>
        <authorList>
            <person name="Ribeiro G.M."/>
            <person name="Porfirio-Sousa A.L."/>
            <person name="Maurer-Alcala X.X."/>
            <person name="Katz L.A."/>
            <person name="Lahr D.J.G."/>
        </authorList>
    </citation>
    <scope>NUCLEOTIDE SEQUENCE</scope>
</reference>
<dbReference type="InterPro" id="IPR011009">
    <property type="entry name" value="Kinase-like_dom_sf"/>
</dbReference>